<reference evidence="1" key="1">
    <citation type="submission" date="2019-08" db="EMBL/GenBank/DDBJ databases">
        <authorList>
            <person name="Kucharzyk K."/>
            <person name="Murdoch R.W."/>
            <person name="Higgins S."/>
            <person name="Loffler F."/>
        </authorList>
    </citation>
    <scope>NUCLEOTIDE SEQUENCE</scope>
</reference>
<dbReference type="AlphaFoldDB" id="A0A644V904"/>
<dbReference type="Gene3D" id="3.40.50.300">
    <property type="entry name" value="P-loop containing nucleotide triphosphate hydrolases"/>
    <property type="match status" value="1"/>
</dbReference>
<dbReference type="EMBL" id="VSSQ01000235">
    <property type="protein sequence ID" value="MPL87242.1"/>
    <property type="molecule type" value="Genomic_DNA"/>
</dbReference>
<dbReference type="SUPFAM" id="SSF52540">
    <property type="entry name" value="P-loop containing nucleoside triphosphate hydrolases"/>
    <property type="match status" value="1"/>
</dbReference>
<organism evidence="1">
    <name type="scientific">bioreactor metagenome</name>
    <dbReference type="NCBI Taxonomy" id="1076179"/>
    <lineage>
        <taxon>unclassified sequences</taxon>
        <taxon>metagenomes</taxon>
        <taxon>ecological metagenomes</taxon>
    </lineage>
</organism>
<accession>A0A644V904</accession>
<dbReference type="Pfam" id="PF13671">
    <property type="entry name" value="AAA_33"/>
    <property type="match status" value="1"/>
</dbReference>
<gene>
    <name evidence="1" type="ORF">SDC9_33241</name>
</gene>
<protein>
    <recommendedName>
        <fullName evidence="2">AAA domain-containing protein</fullName>
    </recommendedName>
</protein>
<sequence>MLKIVLISGPRGAGKTTYAKKMAKSEPDTYLFCRDTIMIQYFGKNTFDPYTENPFPFLRSVLKETIERCVSISKRKDVTLIVDWFTGYNHQRFKLLDFFKKIAPESETVILLADIGHDECVRRFYEREGKKGGWNPSHDYHLYQETIQDFEKINSEREIYHPWRSFDRVGKVCLDTGFLF</sequence>
<evidence type="ECO:0008006" key="2">
    <source>
        <dbReference type="Google" id="ProtNLM"/>
    </source>
</evidence>
<name>A0A644V904_9ZZZZ</name>
<proteinExistence type="predicted"/>
<dbReference type="InterPro" id="IPR027417">
    <property type="entry name" value="P-loop_NTPase"/>
</dbReference>
<comment type="caution">
    <text evidence="1">The sequence shown here is derived from an EMBL/GenBank/DDBJ whole genome shotgun (WGS) entry which is preliminary data.</text>
</comment>
<evidence type="ECO:0000313" key="1">
    <source>
        <dbReference type="EMBL" id="MPL87242.1"/>
    </source>
</evidence>